<dbReference type="EMBL" id="BRPK01000015">
    <property type="protein sequence ID" value="GLB43946.1"/>
    <property type="molecule type" value="Genomic_DNA"/>
</dbReference>
<sequence length="286" mass="31530">MNSRIPSKAGRMPDTEQSEEARNPSDNNPEKVPQGSPWVSQATKPPGVVFVDGGDDVRMSDGESISISAGLSLGSLASRQRCERRQALRAAEEQRKREAREQRAAKEAEREEQRRQRDPNAPFTGALTSKTKADLQDIAQALGLTTDGQKKDLLARINAHFEANPSLREDTRFECIFNRARRRAAAQTEDEPSDTTPAASAGPSTFIPLSLPPLPPPLSSNVVNTHPSLYTSPHPTHFSVIHPSLHLPQYFCPPQPMHSTPLPALSSYHHPDVTSINPHNSYQMRD</sequence>
<protein>
    <recommendedName>
        <fullName evidence="2">SAP domain-containing protein</fullName>
    </recommendedName>
</protein>
<dbReference type="InterPro" id="IPR003034">
    <property type="entry name" value="SAP_dom"/>
</dbReference>
<dbReference type="AlphaFoldDB" id="A0A9P3UVA1"/>
<feature type="domain" description="SAP" evidence="2">
    <location>
        <begin position="127"/>
        <end position="161"/>
    </location>
</feature>
<feature type="region of interest" description="Disordered" evidence="1">
    <location>
        <begin position="1"/>
        <end position="129"/>
    </location>
</feature>
<keyword evidence="4" id="KW-1185">Reference proteome</keyword>
<feature type="compositionally biased region" description="Basic and acidic residues" evidence="1">
    <location>
        <begin position="80"/>
        <end position="118"/>
    </location>
</feature>
<proteinExistence type="predicted"/>
<name>A0A9P3UVA1_LYOSH</name>
<accession>A0A9P3UVA1</accession>
<dbReference type="OrthoDB" id="5569309at2759"/>
<feature type="compositionally biased region" description="Low complexity" evidence="1">
    <location>
        <begin position="64"/>
        <end position="79"/>
    </location>
</feature>
<dbReference type="Pfam" id="PF02037">
    <property type="entry name" value="SAP"/>
    <property type="match status" value="1"/>
</dbReference>
<feature type="compositionally biased region" description="Basic and acidic residues" evidence="1">
    <location>
        <begin position="11"/>
        <end position="23"/>
    </location>
</feature>
<organism evidence="3 4">
    <name type="scientific">Lyophyllum shimeji</name>
    <name type="common">Hon-shimeji</name>
    <name type="synonym">Tricholoma shimeji</name>
    <dbReference type="NCBI Taxonomy" id="47721"/>
    <lineage>
        <taxon>Eukaryota</taxon>
        <taxon>Fungi</taxon>
        <taxon>Dikarya</taxon>
        <taxon>Basidiomycota</taxon>
        <taxon>Agaricomycotina</taxon>
        <taxon>Agaricomycetes</taxon>
        <taxon>Agaricomycetidae</taxon>
        <taxon>Agaricales</taxon>
        <taxon>Tricholomatineae</taxon>
        <taxon>Lyophyllaceae</taxon>
        <taxon>Lyophyllum</taxon>
    </lineage>
</organism>
<dbReference type="PROSITE" id="PS50800">
    <property type="entry name" value="SAP"/>
    <property type="match status" value="1"/>
</dbReference>
<evidence type="ECO:0000313" key="3">
    <source>
        <dbReference type="EMBL" id="GLB43946.1"/>
    </source>
</evidence>
<dbReference type="Proteomes" id="UP001063166">
    <property type="component" value="Unassembled WGS sequence"/>
</dbReference>
<dbReference type="SMART" id="SM00513">
    <property type="entry name" value="SAP"/>
    <property type="match status" value="1"/>
</dbReference>
<reference evidence="3" key="1">
    <citation type="submission" date="2022-07" db="EMBL/GenBank/DDBJ databases">
        <title>The genome of Lyophyllum shimeji provides insight into the initial evolution of ectomycorrhizal fungal genome.</title>
        <authorList>
            <person name="Kobayashi Y."/>
            <person name="Shibata T."/>
            <person name="Hirakawa H."/>
            <person name="Shigenobu S."/>
            <person name="Nishiyama T."/>
            <person name="Yamada A."/>
            <person name="Hasebe M."/>
            <person name="Kawaguchi M."/>
        </authorList>
    </citation>
    <scope>NUCLEOTIDE SEQUENCE</scope>
    <source>
        <strain evidence="3">AT787</strain>
    </source>
</reference>
<evidence type="ECO:0000256" key="1">
    <source>
        <dbReference type="SAM" id="MobiDB-lite"/>
    </source>
</evidence>
<comment type="caution">
    <text evidence="3">The sequence shown here is derived from an EMBL/GenBank/DDBJ whole genome shotgun (WGS) entry which is preliminary data.</text>
</comment>
<gene>
    <name evidence="3" type="ORF">LshimejAT787_1501300</name>
</gene>
<evidence type="ECO:0000313" key="4">
    <source>
        <dbReference type="Proteomes" id="UP001063166"/>
    </source>
</evidence>
<evidence type="ECO:0000259" key="2">
    <source>
        <dbReference type="PROSITE" id="PS50800"/>
    </source>
</evidence>
<feature type="region of interest" description="Disordered" evidence="1">
    <location>
        <begin position="184"/>
        <end position="208"/>
    </location>
</feature>